<keyword evidence="2" id="KW-1185">Reference proteome</keyword>
<accession>A0A1I6G6R8</accession>
<dbReference type="OrthoDB" id="137783at2157"/>
<name>A0A1I6G6R8_9EURY</name>
<dbReference type="STRING" id="555875.SAMN04488124_0955"/>
<evidence type="ECO:0008006" key="3">
    <source>
        <dbReference type="Google" id="ProtNLM"/>
    </source>
</evidence>
<organism evidence="1 2">
    <name type="scientific">Halogeometricum limi</name>
    <dbReference type="NCBI Taxonomy" id="555875"/>
    <lineage>
        <taxon>Archaea</taxon>
        <taxon>Methanobacteriati</taxon>
        <taxon>Methanobacteriota</taxon>
        <taxon>Stenosarchaea group</taxon>
        <taxon>Halobacteria</taxon>
        <taxon>Halobacteriales</taxon>
        <taxon>Haloferacaceae</taxon>
        <taxon>Halogeometricum</taxon>
    </lineage>
</organism>
<sequence>MTEFVAPETVYGVDFSGARRAGDSIYVAEGVAGGRLSIRSCVAAPDLLNASAARDDVLPTLASFVADAGPRTAFGFDFSFGLPSFLLDAAGVEAWEAFVRWFSDAFDGPSEFSDWARAVADGENGDRTYYARETDAAVGATSPYHFFVKAQTFYGIRDVLRPLVAADATRVLPMQSATPEKPWALEAYPAATLDRLGAHRERYKTDDETGRRRRRANLDALASLDGVSLDSAVRETALADADGDALDAVVAAVATWRHTRDGAGLRPDTGGSTWRREGHIYA</sequence>
<dbReference type="InterPro" id="IPR007362">
    <property type="entry name" value="DUF429"/>
</dbReference>
<dbReference type="Proteomes" id="UP000243250">
    <property type="component" value="Unassembled WGS sequence"/>
</dbReference>
<reference evidence="2" key="1">
    <citation type="submission" date="2016-10" db="EMBL/GenBank/DDBJ databases">
        <authorList>
            <person name="Varghese N."/>
            <person name="Submissions S."/>
        </authorList>
    </citation>
    <scope>NUCLEOTIDE SEQUENCE [LARGE SCALE GENOMIC DNA]</scope>
    <source>
        <strain evidence="2">CGMCC 1.8711</strain>
    </source>
</reference>
<gene>
    <name evidence="1" type="ORF">SAMN04488124_0955</name>
</gene>
<proteinExistence type="predicted"/>
<evidence type="ECO:0000313" key="1">
    <source>
        <dbReference type="EMBL" id="SFR37893.1"/>
    </source>
</evidence>
<dbReference type="RefSeq" id="WP_089877196.1">
    <property type="nucleotide sequence ID" value="NZ_FOYS01000001.1"/>
</dbReference>
<dbReference type="AlphaFoldDB" id="A0A1I6G6R8"/>
<dbReference type="EMBL" id="FOYS01000001">
    <property type="protein sequence ID" value="SFR37893.1"/>
    <property type="molecule type" value="Genomic_DNA"/>
</dbReference>
<dbReference type="Pfam" id="PF04250">
    <property type="entry name" value="DUF429"/>
    <property type="match status" value="1"/>
</dbReference>
<evidence type="ECO:0000313" key="2">
    <source>
        <dbReference type="Proteomes" id="UP000243250"/>
    </source>
</evidence>
<protein>
    <recommendedName>
        <fullName evidence="3">DUF429 domain-containing protein</fullName>
    </recommendedName>
</protein>